<protein>
    <recommendedName>
        <fullName evidence="3">C2H2-type domain-containing protein</fullName>
    </recommendedName>
</protein>
<dbReference type="OrthoDB" id="20872at2759"/>
<dbReference type="PANTHER" id="PTHR35391:SF7">
    <property type="entry name" value="C2H2-TYPE DOMAIN-CONTAINING PROTEIN"/>
    <property type="match status" value="1"/>
</dbReference>
<dbReference type="InterPro" id="IPR013087">
    <property type="entry name" value="Znf_C2H2_type"/>
</dbReference>
<evidence type="ECO:0000256" key="2">
    <source>
        <dbReference type="SAM" id="Coils"/>
    </source>
</evidence>
<organism evidence="4 5">
    <name type="scientific">Aspergillus homomorphus (strain CBS 101889)</name>
    <dbReference type="NCBI Taxonomy" id="1450537"/>
    <lineage>
        <taxon>Eukaryota</taxon>
        <taxon>Fungi</taxon>
        <taxon>Dikarya</taxon>
        <taxon>Ascomycota</taxon>
        <taxon>Pezizomycotina</taxon>
        <taxon>Eurotiomycetes</taxon>
        <taxon>Eurotiomycetidae</taxon>
        <taxon>Eurotiales</taxon>
        <taxon>Aspergillaceae</taxon>
        <taxon>Aspergillus</taxon>
        <taxon>Aspergillus subgen. Circumdati</taxon>
    </lineage>
</organism>
<sequence length="393" mass="45295">MPYSALVSFYYGERVKWMAVGIELPLGRPNNATLIDQVRRCRKLKISMPTAKGYWGEELQPLSLRPTVCELAKDFDTDYAASVISKFRIKPDIVLGISKLLYKLEKWLKQAKDTAESSSLRRILLWHPSWGRCRRETQALMNDLTNRLEFAERQVQSVSSSDDDKSNTYTSLNEQVNVYLPGVQKKYPLAMSASLLRRIALRQYACRWFLCARHGENQLAHHTRKLGFPQPAPAFTTTILPPPPTVPPGATDFICPCSDTLPKKMYHPVPWRKHVLHDFHPYICMHADCGKAFGDADVWEQHMLQHGNYWACYQPGCHDITIPLHRSYKTDEHCHLIHGLDERPPDSRHRQPSSKLEFKKCPLCQASFSDSRSTEIKWHIAAHLEREIMCMRA</sequence>
<gene>
    <name evidence="4" type="ORF">BO97DRAFT_413705</name>
</gene>
<proteinExistence type="predicted"/>
<keyword evidence="5" id="KW-1185">Reference proteome</keyword>
<dbReference type="VEuPathDB" id="FungiDB:BO97DRAFT_413705"/>
<dbReference type="Proteomes" id="UP000248961">
    <property type="component" value="Unassembled WGS sequence"/>
</dbReference>
<keyword evidence="1" id="KW-0479">Metal-binding</keyword>
<dbReference type="PROSITE" id="PS00028">
    <property type="entry name" value="ZINC_FINGER_C2H2_1"/>
    <property type="match status" value="1"/>
</dbReference>
<evidence type="ECO:0000313" key="5">
    <source>
        <dbReference type="Proteomes" id="UP000248961"/>
    </source>
</evidence>
<dbReference type="GO" id="GO:0008270">
    <property type="term" value="F:zinc ion binding"/>
    <property type="evidence" value="ECO:0007669"/>
    <property type="project" value="UniProtKB-KW"/>
</dbReference>
<keyword evidence="2" id="KW-0175">Coiled coil</keyword>
<feature type="domain" description="C2H2-type" evidence="3">
    <location>
        <begin position="282"/>
        <end position="306"/>
    </location>
</feature>
<dbReference type="PANTHER" id="PTHR35391">
    <property type="entry name" value="C2H2-TYPE DOMAIN-CONTAINING PROTEIN-RELATED"/>
    <property type="match status" value="1"/>
</dbReference>
<dbReference type="STRING" id="1450537.A0A395I0Q7"/>
<reference evidence="4 5" key="1">
    <citation type="submission" date="2018-02" db="EMBL/GenBank/DDBJ databases">
        <title>The genomes of Aspergillus section Nigri reveals drivers in fungal speciation.</title>
        <authorList>
            <consortium name="DOE Joint Genome Institute"/>
            <person name="Vesth T.C."/>
            <person name="Nybo J."/>
            <person name="Theobald S."/>
            <person name="Brandl J."/>
            <person name="Frisvad J.C."/>
            <person name="Nielsen K.F."/>
            <person name="Lyhne E.K."/>
            <person name="Kogle M.E."/>
            <person name="Kuo A."/>
            <person name="Riley R."/>
            <person name="Clum A."/>
            <person name="Nolan M."/>
            <person name="Lipzen A."/>
            <person name="Salamov A."/>
            <person name="Henrissat B."/>
            <person name="Wiebenga A."/>
            <person name="De vries R.P."/>
            <person name="Grigoriev I.V."/>
            <person name="Mortensen U.H."/>
            <person name="Andersen M.R."/>
            <person name="Baker S.E."/>
        </authorList>
    </citation>
    <scope>NUCLEOTIDE SEQUENCE [LARGE SCALE GENOMIC DNA]</scope>
    <source>
        <strain evidence="4 5">CBS 101889</strain>
    </source>
</reference>
<dbReference type="SMART" id="SM00355">
    <property type="entry name" value="ZnF_C2H2"/>
    <property type="match status" value="2"/>
</dbReference>
<feature type="coiled-coil region" evidence="2">
    <location>
        <begin position="134"/>
        <end position="161"/>
    </location>
</feature>
<dbReference type="PROSITE" id="PS50157">
    <property type="entry name" value="ZINC_FINGER_C2H2_2"/>
    <property type="match status" value="1"/>
</dbReference>
<name>A0A395I0Q7_ASPHC</name>
<keyword evidence="1" id="KW-0863">Zinc-finger</keyword>
<dbReference type="EMBL" id="KZ824280">
    <property type="protein sequence ID" value="RAL13259.1"/>
    <property type="molecule type" value="Genomic_DNA"/>
</dbReference>
<dbReference type="AlphaFoldDB" id="A0A395I0Q7"/>
<evidence type="ECO:0000259" key="3">
    <source>
        <dbReference type="PROSITE" id="PS50157"/>
    </source>
</evidence>
<keyword evidence="1" id="KW-0862">Zinc</keyword>
<evidence type="ECO:0000313" key="4">
    <source>
        <dbReference type="EMBL" id="RAL13259.1"/>
    </source>
</evidence>
<dbReference type="RefSeq" id="XP_025552413.1">
    <property type="nucleotide sequence ID" value="XM_025696306.1"/>
</dbReference>
<accession>A0A395I0Q7</accession>
<evidence type="ECO:0000256" key="1">
    <source>
        <dbReference type="PROSITE-ProRule" id="PRU00042"/>
    </source>
</evidence>
<dbReference type="GeneID" id="37200595"/>